<dbReference type="SMR" id="A0A067D2I6"/>
<dbReference type="EMBL" id="KK792199">
    <property type="protein sequence ID" value="KDO37028.1"/>
    <property type="molecule type" value="Genomic_DNA"/>
</dbReference>
<dbReference type="InterPro" id="IPR051564">
    <property type="entry name" value="LRR_receptor-like_kinase"/>
</dbReference>
<dbReference type="STRING" id="2711.A0A067D2I6"/>
<evidence type="ECO:0000313" key="2">
    <source>
        <dbReference type="Proteomes" id="UP000027120"/>
    </source>
</evidence>
<proteinExistence type="predicted"/>
<sequence length="127" mass="14191">VEYGLGSGVSTNGDVYSYGILLLEMETTKKPTDVMFEGDLNLHRFARMALPDHVVYIVDPILLNDGKGETRINSRLACVNSMVRIGVACSMESPQDRMNITNVVHELQSVKNILLKHENVLNKQMDN</sequence>
<reference evidence="1 2" key="1">
    <citation type="submission" date="2014-04" db="EMBL/GenBank/DDBJ databases">
        <authorList>
            <consortium name="International Citrus Genome Consortium"/>
            <person name="Gmitter F."/>
            <person name="Chen C."/>
            <person name="Farmerie W."/>
            <person name="Harkins T."/>
            <person name="Desany B."/>
            <person name="Mohiuddin M."/>
            <person name="Kodira C."/>
            <person name="Borodovsky M."/>
            <person name="Lomsadze A."/>
            <person name="Burns P."/>
            <person name="Jenkins J."/>
            <person name="Prochnik S."/>
            <person name="Shu S."/>
            <person name="Chapman J."/>
            <person name="Pitluck S."/>
            <person name="Schmutz J."/>
            <person name="Rokhsar D."/>
        </authorList>
    </citation>
    <scope>NUCLEOTIDE SEQUENCE</scope>
</reference>
<protein>
    <recommendedName>
        <fullName evidence="3">Serine-threonine/tyrosine-protein kinase catalytic domain-containing protein</fullName>
    </recommendedName>
</protein>
<dbReference type="PANTHER" id="PTHR48055:SF55">
    <property type="entry name" value="PROTEIN KINASE DOMAIN-CONTAINING PROTEIN"/>
    <property type="match status" value="1"/>
</dbReference>
<dbReference type="PANTHER" id="PTHR48055">
    <property type="entry name" value="LEUCINE-RICH REPEAT RECEPTOR PROTEIN KINASE EMS1"/>
    <property type="match status" value="1"/>
</dbReference>
<evidence type="ECO:0008006" key="3">
    <source>
        <dbReference type="Google" id="ProtNLM"/>
    </source>
</evidence>
<name>A0A067D2I6_CITSI</name>
<evidence type="ECO:0000313" key="1">
    <source>
        <dbReference type="EMBL" id="KDO37028.1"/>
    </source>
</evidence>
<gene>
    <name evidence="1" type="ORF">CISIN_1g042057mg</name>
</gene>
<keyword evidence="2" id="KW-1185">Reference proteome</keyword>
<dbReference type="SUPFAM" id="SSF56112">
    <property type="entry name" value="Protein kinase-like (PK-like)"/>
    <property type="match status" value="1"/>
</dbReference>
<organism evidence="1 2">
    <name type="scientific">Citrus sinensis</name>
    <name type="common">Sweet orange</name>
    <name type="synonym">Citrus aurantium var. sinensis</name>
    <dbReference type="NCBI Taxonomy" id="2711"/>
    <lineage>
        <taxon>Eukaryota</taxon>
        <taxon>Viridiplantae</taxon>
        <taxon>Streptophyta</taxon>
        <taxon>Embryophyta</taxon>
        <taxon>Tracheophyta</taxon>
        <taxon>Spermatophyta</taxon>
        <taxon>Magnoliopsida</taxon>
        <taxon>eudicotyledons</taxon>
        <taxon>Gunneridae</taxon>
        <taxon>Pentapetalae</taxon>
        <taxon>rosids</taxon>
        <taxon>malvids</taxon>
        <taxon>Sapindales</taxon>
        <taxon>Rutaceae</taxon>
        <taxon>Aurantioideae</taxon>
        <taxon>Citrus</taxon>
    </lineage>
</organism>
<accession>A0A067D2I6</accession>
<dbReference type="Proteomes" id="UP000027120">
    <property type="component" value="Unassembled WGS sequence"/>
</dbReference>
<feature type="non-terminal residue" evidence="1">
    <location>
        <position position="1"/>
    </location>
</feature>
<dbReference type="AlphaFoldDB" id="A0A067D2I6"/>
<dbReference type="InterPro" id="IPR011009">
    <property type="entry name" value="Kinase-like_dom_sf"/>
</dbReference>
<dbReference type="Gene3D" id="1.10.510.10">
    <property type="entry name" value="Transferase(Phosphotransferase) domain 1"/>
    <property type="match status" value="1"/>
</dbReference>